<keyword evidence="1" id="KW-0812">Transmembrane</keyword>
<evidence type="ECO:0000313" key="3">
    <source>
        <dbReference type="Proteomes" id="UP001301526"/>
    </source>
</evidence>
<protein>
    <submittedName>
        <fullName evidence="2">DUF3165 family protein</fullName>
    </submittedName>
</protein>
<dbReference type="EMBL" id="CP118734">
    <property type="protein sequence ID" value="WNY48622.1"/>
    <property type="molecule type" value="Genomic_DNA"/>
</dbReference>
<feature type="transmembrane region" description="Helical" evidence="1">
    <location>
        <begin position="29"/>
        <end position="47"/>
    </location>
</feature>
<reference evidence="2 3" key="1">
    <citation type="submission" date="2023-02" db="EMBL/GenBank/DDBJ databases">
        <title>Streptococcus sp. Genome Sequencing and Assembly.</title>
        <authorList>
            <person name="Shore S.M."/>
            <person name="Nicholson T.L."/>
        </authorList>
    </citation>
    <scope>NUCLEOTIDE SEQUENCE [LARGE SCALE GENOMIC DNA]</scope>
    <source>
        <strain evidence="2 3">29892</strain>
    </source>
</reference>
<keyword evidence="3" id="KW-1185">Reference proteome</keyword>
<feature type="transmembrane region" description="Helical" evidence="1">
    <location>
        <begin position="54"/>
        <end position="70"/>
    </location>
</feature>
<dbReference type="InterPro" id="IPR021506">
    <property type="entry name" value="DUF3165"/>
</dbReference>
<gene>
    <name evidence="2" type="ORF">PW220_07790</name>
</gene>
<evidence type="ECO:0000313" key="2">
    <source>
        <dbReference type="EMBL" id="WNY48622.1"/>
    </source>
</evidence>
<evidence type="ECO:0000256" key="1">
    <source>
        <dbReference type="SAM" id="Phobius"/>
    </source>
</evidence>
<dbReference type="RefSeq" id="WP_248050441.1">
    <property type="nucleotide sequence ID" value="NZ_CP118734.1"/>
</dbReference>
<name>A0AA96VF36_9STRE</name>
<keyword evidence="1" id="KW-1133">Transmembrane helix</keyword>
<accession>A0AA96VF36</accession>
<dbReference type="Proteomes" id="UP001301526">
    <property type="component" value="Chromosome"/>
</dbReference>
<dbReference type="AlphaFoldDB" id="A0AA96VF36"/>
<sequence length="83" mass="9435">MFYLILAILLVLFYIFVAPKNVKGTINLILAVFLLVVLVIALILGFLKIMQFSTNFWLGLIMIFIGGWAMRDIHYLDSSPKGK</sequence>
<organism evidence="2 3">
    <name type="scientific">Streptococcus iners subsp. hyiners</name>
    <dbReference type="NCBI Taxonomy" id="3028083"/>
    <lineage>
        <taxon>Bacteria</taxon>
        <taxon>Bacillati</taxon>
        <taxon>Bacillota</taxon>
        <taxon>Bacilli</taxon>
        <taxon>Lactobacillales</taxon>
        <taxon>Streptococcaceae</taxon>
        <taxon>Streptococcus</taxon>
        <taxon>Streptococcus iners</taxon>
    </lineage>
</organism>
<keyword evidence="1" id="KW-0472">Membrane</keyword>
<proteinExistence type="predicted"/>
<dbReference type="Pfam" id="PF11364">
    <property type="entry name" value="DUF3165"/>
    <property type="match status" value="1"/>
</dbReference>